<gene>
    <name evidence="1" type="ORF">NUTIK01_06860</name>
</gene>
<sequence length="79" mass="8273">MADLKTKIGAYDRATRTVPVTFTSGAIVHDRRVNAVLNDDGRYDQAATQARVAQVALGVAHKIAVGAIAAQPATPDEDA</sequence>
<comment type="caution">
    <text evidence="1">The sequence shown here is derived from an EMBL/GenBank/DDBJ whole genome shotgun (WGS) entry which is preliminary data.</text>
</comment>
<dbReference type="RefSeq" id="WP_317973740.1">
    <property type="nucleotide sequence ID" value="NZ_BTFW01000001.1"/>
</dbReference>
<organism evidence="1 2">
    <name type="scientific">Novosphingobium pituita</name>
    <dbReference type="NCBI Taxonomy" id="3056842"/>
    <lineage>
        <taxon>Bacteria</taxon>
        <taxon>Pseudomonadati</taxon>
        <taxon>Pseudomonadota</taxon>
        <taxon>Alphaproteobacteria</taxon>
        <taxon>Sphingomonadales</taxon>
        <taxon>Sphingomonadaceae</taxon>
        <taxon>Novosphingobium</taxon>
    </lineage>
</organism>
<evidence type="ECO:0000313" key="1">
    <source>
        <dbReference type="EMBL" id="GMM59909.1"/>
    </source>
</evidence>
<reference evidence="1 2" key="1">
    <citation type="submission" date="2023-06" db="EMBL/GenBank/DDBJ databases">
        <title>Draft genome sequence of Novosphingobium sp. strain IK01.</title>
        <authorList>
            <person name="Hatamoto M."/>
            <person name="Ikarashi T."/>
            <person name="Yamaguchi T."/>
        </authorList>
    </citation>
    <scope>NUCLEOTIDE SEQUENCE [LARGE SCALE GENOMIC DNA]</scope>
    <source>
        <strain evidence="1 2">IK01</strain>
    </source>
</reference>
<name>A0ABQ6P679_9SPHN</name>
<keyword evidence="2" id="KW-1185">Reference proteome</keyword>
<evidence type="ECO:0000313" key="2">
    <source>
        <dbReference type="Proteomes" id="UP001187221"/>
    </source>
</evidence>
<accession>A0ABQ6P679</accession>
<proteinExistence type="predicted"/>
<dbReference type="EMBL" id="BTFW01000001">
    <property type="protein sequence ID" value="GMM59909.1"/>
    <property type="molecule type" value="Genomic_DNA"/>
</dbReference>
<dbReference type="Proteomes" id="UP001187221">
    <property type="component" value="Unassembled WGS sequence"/>
</dbReference>
<protein>
    <submittedName>
        <fullName evidence="1">Uncharacterized protein</fullName>
    </submittedName>
</protein>